<dbReference type="InterPro" id="IPR051653">
    <property type="entry name" value="E3_ligase_sorting_rcpt"/>
</dbReference>
<proteinExistence type="predicted"/>
<reference evidence="9" key="2">
    <citation type="journal article" date="2024" name="Plant">
        <title>Genomic evolution and insights into agronomic trait innovations of Sesamum species.</title>
        <authorList>
            <person name="Miao H."/>
            <person name="Wang L."/>
            <person name="Qu L."/>
            <person name="Liu H."/>
            <person name="Sun Y."/>
            <person name="Le M."/>
            <person name="Wang Q."/>
            <person name="Wei S."/>
            <person name="Zheng Y."/>
            <person name="Lin W."/>
            <person name="Duan Y."/>
            <person name="Cao H."/>
            <person name="Xiong S."/>
            <person name="Wang X."/>
            <person name="Wei L."/>
            <person name="Li C."/>
            <person name="Ma Q."/>
            <person name="Ju M."/>
            <person name="Zhao R."/>
            <person name="Li G."/>
            <person name="Mu C."/>
            <person name="Tian Q."/>
            <person name="Mei H."/>
            <person name="Zhang T."/>
            <person name="Gao T."/>
            <person name="Zhang H."/>
        </authorList>
    </citation>
    <scope>NUCLEOTIDE SEQUENCE</scope>
    <source>
        <strain evidence="9">G02</strain>
    </source>
</reference>
<keyword evidence="5" id="KW-0862">Zinc</keyword>
<keyword evidence="7" id="KW-0472">Membrane</keyword>
<dbReference type="PANTHER" id="PTHR47168:SF1">
    <property type="entry name" value="OS02G0798600 PROTEIN"/>
    <property type="match status" value="1"/>
</dbReference>
<name>A0AAW2R2A8_SESRA</name>
<sequence>MGSTSSHLGSSESSSSSSSRKLSGPGGSTVSRAKRKLSSLFCGVFSTKSTFEKLENYHEYSSISCAEDLAPVDSSQSSILESSSVFTSETGDTGSVHENGNSSERNNSTNTEAFLESGSLNVQITRDLGPLPHQPAQESDSGNAMDCIAAVVGAHDATTEGTTFICSDHDQSAGPARGPAISRSRSNDNRDAIMGYNDFDLRSLSIASDSLPRFRFPGDDDAHVATTSSSGFLVSDSDQDLRSEDLLHLDMVSISSNFLSSSIAEINSRESRRNSRRLFWNALSRRSFTRHSDSPTIVFATGLADDLGSHDRWLLDFSGDLHYNGAGHDRINERRWLLRSEVSERLLGGLNEGDEQTTFCASGLHLDGTCSCDSFFTAEESRSLASISRIIMLAEALFEVLDEIHHQSLSLSLSTLSLPAPESVVDAFPLKYHSKIKNADSDPSDVQQ</sequence>
<keyword evidence="2" id="KW-0812">Transmembrane</keyword>
<gene>
    <name evidence="9" type="ORF">Sradi_3337500</name>
</gene>
<evidence type="ECO:0000256" key="5">
    <source>
        <dbReference type="ARBA" id="ARBA00022833"/>
    </source>
</evidence>
<feature type="region of interest" description="Disordered" evidence="8">
    <location>
        <begin position="80"/>
        <end position="109"/>
    </location>
</feature>
<evidence type="ECO:0000256" key="3">
    <source>
        <dbReference type="ARBA" id="ARBA00022723"/>
    </source>
</evidence>
<evidence type="ECO:0000313" key="9">
    <source>
        <dbReference type="EMBL" id="KAL0374218.1"/>
    </source>
</evidence>
<comment type="subcellular location">
    <subcellularLocation>
        <location evidence="1">Membrane</location>
        <topology evidence="1">Single-pass membrane protein</topology>
    </subcellularLocation>
</comment>
<evidence type="ECO:0000256" key="4">
    <source>
        <dbReference type="ARBA" id="ARBA00022771"/>
    </source>
</evidence>
<evidence type="ECO:0000256" key="6">
    <source>
        <dbReference type="ARBA" id="ARBA00022989"/>
    </source>
</evidence>
<feature type="region of interest" description="Disordered" evidence="8">
    <location>
        <begin position="1"/>
        <end position="32"/>
    </location>
</feature>
<dbReference type="GO" id="GO:0016020">
    <property type="term" value="C:membrane"/>
    <property type="evidence" value="ECO:0007669"/>
    <property type="project" value="UniProtKB-SubCell"/>
</dbReference>
<evidence type="ECO:0000256" key="1">
    <source>
        <dbReference type="ARBA" id="ARBA00004167"/>
    </source>
</evidence>
<organism evidence="9">
    <name type="scientific">Sesamum radiatum</name>
    <name type="common">Black benniseed</name>
    <dbReference type="NCBI Taxonomy" id="300843"/>
    <lineage>
        <taxon>Eukaryota</taxon>
        <taxon>Viridiplantae</taxon>
        <taxon>Streptophyta</taxon>
        <taxon>Embryophyta</taxon>
        <taxon>Tracheophyta</taxon>
        <taxon>Spermatophyta</taxon>
        <taxon>Magnoliopsida</taxon>
        <taxon>eudicotyledons</taxon>
        <taxon>Gunneridae</taxon>
        <taxon>Pentapetalae</taxon>
        <taxon>asterids</taxon>
        <taxon>lamiids</taxon>
        <taxon>Lamiales</taxon>
        <taxon>Pedaliaceae</taxon>
        <taxon>Sesamum</taxon>
    </lineage>
</organism>
<reference evidence="9" key="1">
    <citation type="submission" date="2020-06" db="EMBL/GenBank/DDBJ databases">
        <authorList>
            <person name="Li T."/>
            <person name="Hu X."/>
            <person name="Zhang T."/>
            <person name="Song X."/>
            <person name="Zhang H."/>
            <person name="Dai N."/>
            <person name="Sheng W."/>
            <person name="Hou X."/>
            <person name="Wei L."/>
        </authorList>
    </citation>
    <scope>NUCLEOTIDE SEQUENCE</scope>
    <source>
        <strain evidence="9">G02</strain>
        <tissue evidence="9">Leaf</tissue>
    </source>
</reference>
<feature type="compositionally biased region" description="Low complexity" evidence="8">
    <location>
        <begin position="98"/>
        <end position="109"/>
    </location>
</feature>
<keyword evidence="3" id="KW-0479">Metal-binding</keyword>
<dbReference type="GO" id="GO:0008270">
    <property type="term" value="F:zinc ion binding"/>
    <property type="evidence" value="ECO:0007669"/>
    <property type="project" value="UniProtKB-KW"/>
</dbReference>
<dbReference type="AlphaFoldDB" id="A0AAW2R2A8"/>
<comment type="caution">
    <text evidence="9">The sequence shown here is derived from an EMBL/GenBank/DDBJ whole genome shotgun (WGS) entry which is preliminary data.</text>
</comment>
<evidence type="ECO:0000256" key="2">
    <source>
        <dbReference type="ARBA" id="ARBA00022692"/>
    </source>
</evidence>
<feature type="region of interest" description="Disordered" evidence="8">
    <location>
        <begin position="165"/>
        <end position="189"/>
    </location>
</feature>
<evidence type="ECO:0000256" key="7">
    <source>
        <dbReference type="ARBA" id="ARBA00023136"/>
    </source>
</evidence>
<dbReference type="PANTHER" id="PTHR47168">
    <property type="entry name" value="RING ZINC FINGER DOMAIN SUPERFAMILY PROTEIN-RELATED"/>
    <property type="match status" value="1"/>
</dbReference>
<evidence type="ECO:0000256" key="8">
    <source>
        <dbReference type="SAM" id="MobiDB-lite"/>
    </source>
</evidence>
<accession>A0AAW2R2A8</accession>
<keyword evidence="4" id="KW-0863">Zinc-finger</keyword>
<keyword evidence="6" id="KW-1133">Transmembrane helix</keyword>
<protein>
    <submittedName>
        <fullName evidence="9">Uncharacterized protein</fullName>
    </submittedName>
</protein>
<dbReference type="EMBL" id="JACGWJ010000014">
    <property type="protein sequence ID" value="KAL0374218.1"/>
    <property type="molecule type" value="Genomic_DNA"/>
</dbReference>
<feature type="compositionally biased region" description="Low complexity" evidence="8">
    <location>
        <begin position="1"/>
        <end position="23"/>
    </location>
</feature>